<organism evidence="3 4">
    <name type="scientific">Boudabousia tangfeifanii</name>
    <dbReference type="NCBI Taxonomy" id="1912795"/>
    <lineage>
        <taxon>Bacteria</taxon>
        <taxon>Bacillati</taxon>
        <taxon>Actinomycetota</taxon>
        <taxon>Actinomycetes</taxon>
        <taxon>Actinomycetales</taxon>
        <taxon>Actinomycetaceae</taxon>
        <taxon>Boudabousia</taxon>
    </lineage>
</organism>
<reference evidence="3 4" key="1">
    <citation type="submission" date="2016-10" db="EMBL/GenBank/DDBJ databases">
        <title>Actinomyces aegypiusis sp. nov., isolated from the Aegypius monachus in Qinghai Tibet Plateau China.</title>
        <authorList>
            <person name="Wang Y."/>
        </authorList>
    </citation>
    <scope>NUCLEOTIDE SEQUENCE [LARGE SCALE GENOMIC DNA]</scope>
    <source>
        <strain evidence="3 4">VUL4_3</strain>
    </source>
</reference>
<evidence type="ECO:0000259" key="2">
    <source>
        <dbReference type="Pfam" id="PF00156"/>
    </source>
</evidence>
<evidence type="ECO:0000256" key="1">
    <source>
        <dbReference type="ARBA" id="ARBA00008007"/>
    </source>
</evidence>
<protein>
    <recommendedName>
        <fullName evidence="2">Phosphoribosyltransferase domain-containing protein</fullName>
    </recommendedName>
</protein>
<proteinExistence type="inferred from homology"/>
<feature type="domain" description="Phosphoribosyltransferase" evidence="2">
    <location>
        <begin position="121"/>
        <end position="155"/>
    </location>
</feature>
<dbReference type="Gene3D" id="3.40.50.2020">
    <property type="match status" value="1"/>
</dbReference>
<gene>
    <name evidence="3" type="ORF">BK816_03465</name>
</gene>
<dbReference type="CDD" id="cd06223">
    <property type="entry name" value="PRTases_typeI"/>
    <property type="match status" value="1"/>
</dbReference>
<dbReference type="KEGG" id="avu:BK816_03465"/>
<accession>A0A1D9MJS7</accession>
<evidence type="ECO:0000313" key="3">
    <source>
        <dbReference type="EMBL" id="AOZ72468.1"/>
    </source>
</evidence>
<keyword evidence="4" id="KW-1185">Reference proteome</keyword>
<dbReference type="InterPro" id="IPR029057">
    <property type="entry name" value="PRTase-like"/>
</dbReference>
<dbReference type="PANTHER" id="PTHR47505">
    <property type="entry name" value="DNA UTILIZATION PROTEIN YHGH"/>
    <property type="match status" value="1"/>
</dbReference>
<comment type="similarity">
    <text evidence="1">Belongs to the ComF/GntX family.</text>
</comment>
<name>A0A1D9MJS7_9ACTO</name>
<dbReference type="AlphaFoldDB" id="A0A1D9MJS7"/>
<dbReference type="Pfam" id="PF00156">
    <property type="entry name" value="Pribosyltran"/>
    <property type="match status" value="1"/>
</dbReference>
<dbReference type="EMBL" id="CP017812">
    <property type="protein sequence ID" value="AOZ72468.1"/>
    <property type="molecule type" value="Genomic_DNA"/>
</dbReference>
<dbReference type="SUPFAM" id="SSF53271">
    <property type="entry name" value="PRTase-like"/>
    <property type="match status" value="1"/>
</dbReference>
<evidence type="ECO:0000313" key="4">
    <source>
        <dbReference type="Proteomes" id="UP000176288"/>
    </source>
</evidence>
<sequence>MVAAKHADDFPSDRYLSVLTRALAERIWEEIDLPKSLLIVPAPSSKKRIESGRYVAGQIAIGVGKELMEIAGVYRRNLVIQVVEALGFVSDGGTQAELSGIERRTNRESQIQARTFFSNETQIILVDDVTATGATLKACVKALETKGAKVIGILVGAISPMSISQT</sequence>
<dbReference type="STRING" id="1912795.BK816_03465"/>
<dbReference type="PANTHER" id="PTHR47505:SF1">
    <property type="entry name" value="DNA UTILIZATION PROTEIN YHGH"/>
    <property type="match status" value="1"/>
</dbReference>
<dbReference type="InterPro" id="IPR051910">
    <property type="entry name" value="ComF/GntX_DNA_util-trans"/>
</dbReference>
<dbReference type="InterPro" id="IPR000836">
    <property type="entry name" value="PRTase_dom"/>
</dbReference>
<dbReference type="Proteomes" id="UP000176288">
    <property type="component" value="Chromosome"/>
</dbReference>